<accession>A0A8I0KLI1</accession>
<dbReference type="Pfam" id="PF02770">
    <property type="entry name" value="Acyl-CoA_dh_M"/>
    <property type="match status" value="1"/>
</dbReference>
<feature type="domain" description="Acyl-CoA dehydrogenase/oxidase N-terminal" evidence="13">
    <location>
        <begin position="40"/>
        <end position="123"/>
    </location>
</feature>
<protein>
    <recommendedName>
        <fullName evidence="4">acyl-CoA oxidase</fullName>
        <ecNumber evidence="4">1.3.3.6</ecNumber>
    </recommendedName>
</protein>
<evidence type="ECO:0000256" key="5">
    <source>
        <dbReference type="ARBA" id="ARBA00022630"/>
    </source>
</evidence>
<dbReference type="GO" id="GO:0071949">
    <property type="term" value="F:FAD binding"/>
    <property type="evidence" value="ECO:0007669"/>
    <property type="project" value="InterPro"/>
</dbReference>
<dbReference type="Proteomes" id="UP000587211">
    <property type="component" value="Unassembled WGS sequence"/>
</dbReference>
<evidence type="ECO:0000313" key="17">
    <source>
        <dbReference type="Proteomes" id="UP000587211"/>
    </source>
</evidence>
<evidence type="ECO:0000259" key="14">
    <source>
        <dbReference type="Pfam" id="PF22924"/>
    </source>
</evidence>
<dbReference type="InterPro" id="IPR006091">
    <property type="entry name" value="Acyl-CoA_Oxase/DH_mid-dom"/>
</dbReference>
<evidence type="ECO:0000256" key="8">
    <source>
        <dbReference type="ARBA" id="ARBA00023002"/>
    </source>
</evidence>
<dbReference type="Gene3D" id="1.20.140.10">
    <property type="entry name" value="Butyryl-CoA Dehydrogenase, subunit A, domain 3"/>
    <property type="match status" value="2"/>
</dbReference>
<dbReference type="FunFam" id="2.40.110.10:FF:000005">
    <property type="entry name" value="Acyl-coenzyme A oxidase"/>
    <property type="match status" value="1"/>
</dbReference>
<dbReference type="InterPro" id="IPR013786">
    <property type="entry name" value="AcylCoA_DH/ox_N"/>
</dbReference>
<dbReference type="EMBL" id="JACWMT010000001">
    <property type="protein sequence ID" value="MBD1270098.1"/>
    <property type="molecule type" value="Genomic_DNA"/>
</dbReference>
<comment type="cofactor">
    <cofactor evidence="1">
        <name>FAD</name>
        <dbReference type="ChEBI" id="CHEBI:57692"/>
    </cofactor>
</comment>
<evidence type="ECO:0000256" key="6">
    <source>
        <dbReference type="ARBA" id="ARBA00022827"/>
    </source>
</evidence>
<organism evidence="15 18">
    <name type="scientific">Aeromicrobium tamlense</name>
    <dbReference type="NCBI Taxonomy" id="375541"/>
    <lineage>
        <taxon>Bacteria</taxon>
        <taxon>Bacillati</taxon>
        <taxon>Actinomycetota</taxon>
        <taxon>Actinomycetes</taxon>
        <taxon>Propionibacteriales</taxon>
        <taxon>Nocardioidaceae</taxon>
        <taxon>Aeromicrobium</taxon>
    </lineage>
</organism>
<evidence type="ECO:0000313" key="16">
    <source>
        <dbReference type="EMBL" id="NYI39244.1"/>
    </source>
</evidence>
<evidence type="ECO:0000256" key="2">
    <source>
        <dbReference type="ARBA" id="ARBA00004275"/>
    </source>
</evidence>
<dbReference type="GO" id="GO:0003997">
    <property type="term" value="F:acyl-CoA oxidase activity"/>
    <property type="evidence" value="ECO:0007669"/>
    <property type="project" value="UniProtKB-EC"/>
</dbReference>
<dbReference type="GO" id="GO:0033540">
    <property type="term" value="P:fatty acid beta-oxidation using acyl-CoA oxidase"/>
    <property type="evidence" value="ECO:0007669"/>
    <property type="project" value="TreeGrafter"/>
</dbReference>
<dbReference type="InterPro" id="IPR055060">
    <property type="entry name" value="ACOX_C_alpha1"/>
</dbReference>
<dbReference type="RefSeq" id="WP_179426683.1">
    <property type="nucleotide sequence ID" value="NZ_BAAAMP010000002.1"/>
</dbReference>
<dbReference type="EMBL" id="JACBZN010000001">
    <property type="protein sequence ID" value="NYI39244.1"/>
    <property type="molecule type" value="Genomic_DNA"/>
</dbReference>
<evidence type="ECO:0000256" key="10">
    <source>
        <dbReference type="ARBA" id="ARBA00023140"/>
    </source>
</evidence>
<dbReference type="InterPro" id="IPR009100">
    <property type="entry name" value="AcylCoA_DH/oxidase_NM_dom_sf"/>
</dbReference>
<dbReference type="InterPro" id="IPR037069">
    <property type="entry name" value="AcylCoA_DH/ox_N_sf"/>
</dbReference>
<evidence type="ECO:0000259" key="12">
    <source>
        <dbReference type="Pfam" id="PF02770"/>
    </source>
</evidence>
<feature type="domain" description="Acyl-CoA oxidase C-alpha1" evidence="14">
    <location>
        <begin position="274"/>
        <end position="432"/>
    </location>
</feature>
<keyword evidence="6" id="KW-0274">FAD</keyword>
<sequence>MSLGEELRRSIDGKWRHVREQSRIELARLDLAYDHSLTLDEARERVLDQMKQLVPTGIPAAGFRTENGGTGDPGMAVTGIEMLAQFDLSLMVKAGVQWGLFGGAIENLGTERHHEKYIPALINLDLLGCFAMTETGHGSDVQSLETTATYDPATQEFVVHSPTPSARKDYIGGAAKHARVAAVFARLVTLGEDHGVHCFVVPIRDEAGDDLPGVTTSDCGHKGGLGGVDNGRIMFDQVRIPRENLLNRYGNVDEGGTYSSPIDSLNARFFTMIGTLIRGRVSVGGSARAAAEVALSIATRYALQRRQFEGVPGEETVLLDYRMHQRRLLPLLAEAYAFRFAHNQLVARMHRLQTEADPDAHAQRELEGRAAGLKAALTSFATRAIQECREACGGAGYLSENRLTTLKADSDVFTTFEGDNVVLLQLVAKELLTSYAKEVTGLDPVGMVRFAAGTVAETVKERTAAAQLIQRLIDARSRDDDHNLLDRGTQLDLFEDREQHVIETAARRLRRAGDDKGAAFETFNAAQDHVVKIGQVHIDRVVLEAFTAGIARCEDEEAADVLRDLCSLYALTVIERDKAWFMEHNRISDTRAKAVTTEINALLEKLRPHALALVEGLGVPEETLGAAMLD</sequence>
<dbReference type="GO" id="GO:0055088">
    <property type="term" value="P:lipid homeostasis"/>
    <property type="evidence" value="ECO:0007669"/>
    <property type="project" value="TreeGrafter"/>
</dbReference>
<keyword evidence="5" id="KW-0285">Flavoprotein</keyword>
<keyword evidence="17" id="KW-1185">Reference proteome</keyword>
<evidence type="ECO:0000259" key="13">
    <source>
        <dbReference type="Pfam" id="PF02771"/>
    </source>
</evidence>
<reference evidence="15" key="2">
    <citation type="submission" date="2020-09" db="EMBL/GenBank/DDBJ databases">
        <title>Novel species in genus Aeromicrobium.</title>
        <authorList>
            <person name="Zhang G."/>
        </authorList>
    </citation>
    <scope>NUCLEOTIDE SEQUENCE</scope>
    <source>
        <strain evidence="15">SSW1-57</strain>
    </source>
</reference>
<dbReference type="Gene3D" id="2.40.110.10">
    <property type="entry name" value="Butyryl-CoA Dehydrogenase, subunit A, domain 2"/>
    <property type="match status" value="1"/>
</dbReference>
<keyword evidence="9" id="KW-0443">Lipid metabolism</keyword>
<dbReference type="FunFam" id="1.20.140.10:FF:000010">
    <property type="entry name" value="Acyl-coenzyme A oxidase"/>
    <property type="match status" value="1"/>
</dbReference>
<proteinExistence type="inferred from homology"/>
<dbReference type="InterPro" id="IPR046373">
    <property type="entry name" value="Acyl-CoA_Oxase/DH_mid-dom_sf"/>
</dbReference>
<dbReference type="Gene3D" id="1.10.540.10">
    <property type="entry name" value="Acyl-CoA dehydrogenase/oxidase, N-terminal domain"/>
    <property type="match status" value="1"/>
</dbReference>
<keyword evidence="10" id="KW-0576">Peroxisome</keyword>
<keyword evidence="8 16" id="KW-0560">Oxidoreductase</keyword>
<dbReference type="InterPro" id="IPR002655">
    <property type="entry name" value="Acyl-CoA_oxidase_C"/>
</dbReference>
<evidence type="ECO:0000256" key="4">
    <source>
        <dbReference type="ARBA" id="ARBA00012870"/>
    </source>
</evidence>
<dbReference type="Proteomes" id="UP000659061">
    <property type="component" value="Unassembled WGS sequence"/>
</dbReference>
<feature type="domain" description="Acyl-CoA oxidase/dehydrogenase middle" evidence="12">
    <location>
        <begin position="129"/>
        <end position="238"/>
    </location>
</feature>
<name>A0A8I0KLI1_9ACTN</name>
<feature type="domain" description="Acyl-CoA oxidase C-terminal" evidence="11">
    <location>
        <begin position="490"/>
        <end position="627"/>
    </location>
</feature>
<evidence type="ECO:0000313" key="15">
    <source>
        <dbReference type="EMBL" id="MBD1270098.1"/>
    </source>
</evidence>
<comment type="similarity">
    <text evidence="3">Belongs to the acyl-CoA oxidase family.</text>
</comment>
<gene>
    <name evidence="16" type="ORF">BJ975_002619</name>
    <name evidence="15" type="ORF">IDH50_07640</name>
</gene>
<dbReference type="FunFam" id="1.20.140.10:FF:000007">
    <property type="entry name" value="Acyl-coenzyme A oxidase"/>
    <property type="match status" value="1"/>
</dbReference>
<keyword evidence="7" id="KW-0276">Fatty acid metabolism</keyword>
<reference evidence="16 17" key="1">
    <citation type="submission" date="2020-07" db="EMBL/GenBank/DDBJ databases">
        <title>Sequencing the genomes of 1000 actinobacteria strains.</title>
        <authorList>
            <person name="Klenk H.-P."/>
        </authorList>
    </citation>
    <scope>NUCLEOTIDE SEQUENCE [LARGE SCALE GENOMIC DNA]</scope>
    <source>
        <strain evidence="16 17">DSM 19087</strain>
    </source>
</reference>
<evidence type="ECO:0000313" key="18">
    <source>
        <dbReference type="Proteomes" id="UP000659061"/>
    </source>
</evidence>
<evidence type="ECO:0000256" key="1">
    <source>
        <dbReference type="ARBA" id="ARBA00001974"/>
    </source>
</evidence>
<dbReference type="SUPFAM" id="SSF56645">
    <property type="entry name" value="Acyl-CoA dehydrogenase NM domain-like"/>
    <property type="match status" value="1"/>
</dbReference>
<dbReference type="InterPro" id="IPR036250">
    <property type="entry name" value="AcylCo_DH-like_C"/>
</dbReference>
<dbReference type="PIRSF" id="PIRSF000168">
    <property type="entry name" value="Acyl-CoA_oxidase"/>
    <property type="match status" value="1"/>
</dbReference>
<evidence type="ECO:0000256" key="3">
    <source>
        <dbReference type="ARBA" id="ARBA00006288"/>
    </source>
</evidence>
<dbReference type="Pfam" id="PF02771">
    <property type="entry name" value="Acyl-CoA_dh_N"/>
    <property type="match status" value="1"/>
</dbReference>
<evidence type="ECO:0000259" key="11">
    <source>
        <dbReference type="Pfam" id="PF01756"/>
    </source>
</evidence>
<dbReference type="EC" id="1.3.3.6" evidence="4"/>
<dbReference type="SUPFAM" id="SSF47203">
    <property type="entry name" value="Acyl-CoA dehydrogenase C-terminal domain-like"/>
    <property type="match status" value="2"/>
</dbReference>
<evidence type="ECO:0000256" key="7">
    <source>
        <dbReference type="ARBA" id="ARBA00022832"/>
    </source>
</evidence>
<comment type="subcellular location">
    <subcellularLocation>
        <location evidence="2">Peroxisome</location>
    </subcellularLocation>
</comment>
<dbReference type="PANTHER" id="PTHR10909">
    <property type="entry name" value="ELECTRON TRANSPORT OXIDOREDUCTASE"/>
    <property type="match status" value="1"/>
</dbReference>
<dbReference type="AlphaFoldDB" id="A0A8I0KLI1"/>
<evidence type="ECO:0000256" key="9">
    <source>
        <dbReference type="ARBA" id="ARBA00023098"/>
    </source>
</evidence>
<comment type="caution">
    <text evidence="15">The sequence shown here is derived from an EMBL/GenBank/DDBJ whole genome shotgun (WGS) entry which is preliminary data.</text>
</comment>
<dbReference type="Pfam" id="PF01756">
    <property type="entry name" value="ACOX"/>
    <property type="match status" value="1"/>
</dbReference>
<dbReference type="InterPro" id="IPR012258">
    <property type="entry name" value="Acyl-CoA_oxidase"/>
</dbReference>
<dbReference type="Pfam" id="PF22924">
    <property type="entry name" value="ACOX_C_alpha1"/>
    <property type="match status" value="1"/>
</dbReference>
<dbReference type="GO" id="GO:0005504">
    <property type="term" value="F:fatty acid binding"/>
    <property type="evidence" value="ECO:0007669"/>
    <property type="project" value="TreeGrafter"/>
</dbReference>